<dbReference type="GO" id="GO:0016831">
    <property type="term" value="F:carboxy-lyase activity"/>
    <property type="evidence" value="ECO:0007669"/>
    <property type="project" value="InterPro"/>
</dbReference>
<dbReference type="InterPro" id="IPR006680">
    <property type="entry name" value="Amidohydro-rel"/>
</dbReference>
<dbReference type="AlphaFoldDB" id="A0A4Q9WD79"/>
<dbReference type="InterPro" id="IPR032465">
    <property type="entry name" value="ACMSD"/>
</dbReference>
<evidence type="ECO:0000313" key="4">
    <source>
        <dbReference type="Proteomes" id="UP000293637"/>
    </source>
</evidence>
<evidence type="ECO:0000259" key="2">
    <source>
        <dbReference type="Pfam" id="PF04909"/>
    </source>
</evidence>
<dbReference type="GeneID" id="58089720"/>
<dbReference type="PANTHER" id="PTHR21240">
    <property type="entry name" value="2-AMINO-3-CARBOXYLMUCONATE-6-SEMIALDEHYDE DECARBOXYLASE"/>
    <property type="match status" value="1"/>
</dbReference>
<dbReference type="GO" id="GO:0005737">
    <property type="term" value="C:cytoplasm"/>
    <property type="evidence" value="ECO:0007669"/>
    <property type="project" value="TreeGrafter"/>
</dbReference>
<keyword evidence="3" id="KW-0378">Hydrolase</keyword>
<dbReference type="PANTHER" id="PTHR21240:SF28">
    <property type="entry name" value="ISO-OROTATE DECARBOXYLASE (EUROFUNG)"/>
    <property type="match status" value="1"/>
</dbReference>
<dbReference type="GO" id="GO:0016787">
    <property type="term" value="F:hydrolase activity"/>
    <property type="evidence" value="ECO:0007669"/>
    <property type="project" value="UniProtKB-KW"/>
</dbReference>
<comment type="caution">
    <text evidence="3">The sequence shown here is derived from an EMBL/GenBank/DDBJ whole genome shotgun (WGS) entry which is preliminary data.</text>
</comment>
<keyword evidence="1" id="KW-0456">Lyase</keyword>
<name>A0A4Q9WD79_STALU</name>
<gene>
    <name evidence="3" type="ORF">EQ812_08110</name>
</gene>
<feature type="domain" description="Amidohydrolase-related" evidence="2">
    <location>
        <begin position="8"/>
        <end position="321"/>
    </location>
</feature>
<dbReference type="EMBL" id="SCHB01000004">
    <property type="protein sequence ID" value="TBW72231.1"/>
    <property type="molecule type" value="Genomic_DNA"/>
</dbReference>
<dbReference type="Pfam" id="PF04909">
    <property type="entry name" value="Amidohydro_2"/>
    <property type="match status" value="1"/>
</dbReference>
<reference evidence="3 4" key="1">
    <citation type="journal article" date="2019" name="Sci. Transl. Med.">
        <title>Quorum sensing between bacterial species on the skin protects against epidermal injury in atopic dermatitis.</title>
        <authorList>
            <person name="Williams M.R."/>
        </authorList>
    </citation>
    <scope>NUCLEOTIDE SEQUENCE [LARGE SCALE GENOMIC DNA]</scope>
    <source>
        <strain evidence="3 4">E7</strain>
    </source>
</reference>
<dbReference type="Proteomes" id="UP000293637">
    <property type="component" value="Unassembled WGS sequence"/>
</dbReference>
<evidence type="ECO:0000313" key="3">
    <source>
        <dbReference type="EMBL" id="TBW72231.1"/>
    </source>
</evidence>
<organism evidence="3 4">
    <name type="scientific">Staphylococcus lugdunensis</name>
    <dbReference type="NCBI Taxonomy" id="28035"/>
    <lineage>
        <taxon>Bacteria</taxon>
        <taxon>Bacillati</taxon>
        <taxon>Bacillota</taxon>
        <taxon>Bacilli</taxon>
        <taxon>Bacillales</taxon>
        <taxon>Staphylococcaceae</taxon>
        <taxon>Staphylococcus</taxon>
    </lineage>
</organism>
<protein>
    <submittedName>
        <fullName evidence="3">Amidohydrolase</fullName>
    </submittedName>
</protein>
<proteinExistence type="predicted"/>
<dbReference type="SUPFAM" id="SSF51556">
    <property type="entry name" value="Metallo-dependent hydrolases"/>
    <property type="match status" value="1"/>
</dbReference>
<sequence length="327" mass="37040">MVKRSGYIDIHHHIIPEIYLKALNDSGIDKAGGLKIKKWEPQDSIEMMDRLGIEAGITSISDPALEPLDPEKRKDVARNINELQAKLINDYPNRFGAFATLPLPDVEGAIEEAIYALDTLKLDGVALLSNYSESFLGDPEFEDLMRVLNDRQAVVFIHPSTPPDYVPRPKYMPVDFMAEFTFNTTRAAANLILSGTMDRHPNIKIILAHAGGTLPYLTWRINQCYELIKQTMDNSKYVTLSKSPEDYISDFYYDTALSTQLATFKALDETTTDDHILFGSDAHYAPEKIDKLMINTIENDANFNPQKIEDVKRNNALTLFPRFKDSF</sequence>
<dbReference type="Gene3D" id="3.20.20.140">
    <property type="entry name" value="Metal-dependent hydrolases"/>
    <property type="match status" value="1"/>
</dbReference>
<dbReference type="GO" id="GO:0019748">
    <property type="term" value="P:secondary metabolic process"/>
    <property type="evidence" value="ECO:0007669"/>
    <property type="project" value="TreeGrafter"/>
</dbReference>
<accession>A0A4Q9WD79</accession>
<evidence type="ECO:0000256" key="1">
    <source>
        <dbReference type="ARBA" id="ARBA00023239"/>
    </source>
</evidence>
<dbReference type="InterPro" id="IPR032466">
    <property type="entry name" value="Metal_Hydrolase"/>
</dbReference>
<dbReference type="RefSeq" id="WP_002492335.1">
    <property type="nucleotide sequence ID" value="NZ_AP021848.1"/>
</dbReference>